<protein>
    <recommendedName>
        <fullName evidence="3">Reverse transcriptase Ty1/copia-type domain-containing protein</fullName>
    </recommendedName>
</protein>
<organism evidence="1 2">
    <name type="scientific">Puccinia sorghi</name>
    <dbReference type="NCBI Taxonomy" id="27349"/>
    <lineage>
        <taxon>Eukaryota</taxon>
        <taxon>Fungi</taxon>
        <taxon>Dikarya</taxon>
        <taxon>Basidiomycota</taxon>
        <taxon>Pucciniomycotina</taxon>
        <taxon>Pucciniomycetes</taxon>
        <taxon>Pucciniales</taxon>
        <taxon>Pucciniaceae</taxon>
        <taxon>Puccinia</taxon>
    </lineage>
</organism>
<dbReference type="Proteomes" id="UP000037035">
    <property type="component" value="Unassembled WGS sequence"/>
</dbReference>
<keyword evidence="2" id="KW-1185">Reference proteome</keyword>
<gene>
    <name evidence="1" type="ORF">VP01_3480g2</name>
</gene>
<evidence type="ECO:0000313" key="1">
    <source>
        <dbReference type="EMBL" id="KNZ52689.1"/>
    </source>
</evidence>
<reference evidence="1 2" key="1">
    <citation type="submission" date="2015-08" db="EMBL/GenBank/DDBJ databases">
        <title>Next Generation Sequencing and Analysis of the Genome of Puccinia sorghi L Schw, the Causal Agent of Maize Common Rust.</title>
        <authorList>
            <person name="Rochi L."/>
            <person name="Burguener G."/>
            <person name="Darino M."/>
            <person name="Turjanski A."/>
            <person name="Kreff E."/>
            <person name="Dieguez M.J."/>
            <person name="Sacco F."/>
        </authorList>
    </citation>
    <scope>NUCLEOTIDE SEQUENCE [LARGE SCALE GENOMIC DNA]</scope>
    <source>
        <strain evidence="1 2">RO10H11247</strain>
    </source>
</reference>
<sequence length="297" mass="33799">MDLKYDSNSVTLSQQKLIDKGLELAGIKEFWPVNTPLSVGIQLGEGSEQEKEEFKKLKINFRTHTGILNYLSCRTQPDLAPAVSILSSLNHAPGINHWRQVIHFWKYLAGTIDLKLTLRPDPNDTSDTIKHYTDATWADDLETRLSRSGSICFWKACLISWNSKKRRNITLSSTEAKMNALSDGVQEIQWIKFLIEELYNKDLKPTQFQVDNKGLIDKINNFGSNSKTKHLDIKAKWLRDLKKNNQISVKLIPSEEMIADTLTKPSNVDSLRRLQEKCFLVTVLFSSNGGGCWNSTL</sequence>
<comment type="caution">
    <text evidence="1">The sequence shown here is derived from an EMBL/GenBank/DDBJ whole genome shotgun (WGS) entry which is preliminary data.</text>
</comment>
<dbReference type="CDD" id="cd09272">
    <property type="entry name" value="RNase_HI_RT_Ty1"/>
    <property type="match status" value="1"/>
</dbReference>
<dbReference type="AlphaFoldDB" id="A0A0L6UW12"/>
<proteinExistence type="predicted"/>
<name>A0A0L6UW12_9BASI</name>
<dbReference type="PANTHER" id="PTHR11439:SF467">
    <property type="entry name" value="INTEGRASE CATALYTIC DOMAIN-CONTAINING PROTEIN"/>
    <property type="match status" value="1"/>
</dbReference>
<evidence type="ECO:0000313" key="2">
    <source>
        <dbReference type="Proteomes" id="UP000037035"/>
    </source>
</evidence>
<evidence type="ECO:0008006" key="3">
    <source>
        <dbReference type="Google" id="ProtNLM"/>
    </source>
</evidence>
<dbReference type="PANTHER" id="PTHR11439">
    <property type="entry name" value="GAG-POL-RELATED RETROTRANSPOSON"/>
    <property type="match status" value="1"/>
</dbReference>
<dbReference type="EMBL" id="LAVV01008480">
    <property type="protein sequence ID" value="KNZ52689.1"/>
    <property type="molecule type" value="Genomic_DNA"/>
</dbReference>
<dbReference type="OrthoDB" id="437005at2759"/>
<accession>A0A0L6UW12</accession>
<dbReference type="VEuPathDB" id="FungiDB:VP01_3480g2"/>